<dbReference type="GO" id="GO:1990904">
    <property type="term" value="C:ribonucleoprotein complex"/>
    <property type="evidence" value="ECO:0007669"/>
    <property type="project" value="UniProtKB-KW"/>
</dbReference>
<comment type="similarity">
    <text evidence="1 5">Belongs to the bacterial ribosomal protein bL33 family.</text>
</comment>
<evidence type="ECO:0000256" key="2">
    <source>
        <dbReference type="ARBA" id="ARBA00022980"/>
    </source>
</evidence>
<dbReference type="AlphaFoldDB" id="A0A0F6YHD7"/>
<dbReference type="GO" id="GO:0003735">
    <property type="term" value="F:structural constituent of ribosome"/>
    <property type="evidence" value="ECO:0007669"/>
    <property type="project" value="InterPro"/>
</dbReference>
<dbReference type="InterPro" id="IPR018264">
    <property type="entry name" value="Ribosomal_bL33_CS"/>
</dbReference>
<dbReference type="PANTHER" id="PTHR43168:SF2">
    <property type="entry name" value="LARGE RIBOSOMAL SUBUNIT PROTEIN BL33C"/>
    <property type="match status" value="1"/>
</dbReference>
<dbReference type="InterPro" id="IPR038584">
    <property type="entry name" value="Ribosomal_bL33_sf"/>
</dbReference>
<evidence type="ECO:0000256" key="4">
    <source>
        <dbReference type="ARBA" id="ARBA00035176"/>
    </source>
</evidence>
<dbReference type="GO" id="GO:0005840">
    <property type="term" value="C:ribosome"/>
    <property type="evidence" value="ECO:0007669"/>
    <property type="project" value="UniProtKB-KW"/>
</dbReference>
<dbReference type="EMBL" id="CP011125">
    <property type="protein sequence ID" value="AKF05553.1"/>
    <property type="molecule type" value="Genomic_DNA"/>
</dbReference>
<evidence type="ECO:0000256" key="5">
    <source>
        <dbReference type="HAMAP-Rule" id="MF_00294"/>
    </source>
</evidence>
<dbReference type="Proteomes" id="UP000034883">
    <property type="component" value="Chromosome"/>
</dbReference>
<sequence>MRVALVCSECDARNYQTTKSRKQAERLEIKKYCPRCEKHTTHRESK</sequence>
<evidence type="ECO:0000256" key="3">
    <source>
        <dbReference type="ARBA" id="ARBA00023274"/>
    </source>
</evidence>
<proteinExistence type="inferred from homology"/>
<dbReference type="GO" id="GO:0006412">
    <property type="term" value="P:translation"/>
    <property type="evidence" value="ECO:0007669"/>
    <property type="project" value="UniProtKB-UniRule"/>
</dbReference>
<reference evidence="6 7" key="1">
    <citation type="submission" date="2015-03" db="EMBL/GenBank/DDBJ databases">
        <title>Genome assembly of Sandaracinus amylolyticus DSM 53668.</title>
        <authorList>
            <person name="Sharma G."/>
            <person name="Subramanian S."/>
        </authorList>
    </citation>
    <scope>NUCLEOTIDE SEQUENCE [LARGE SCALE GENOMIC DNA]</scope>
    <source>
        <strain evidence="6 7">DSM 53668</strain>
    </source>
</reference>
<dbReference type="Gene3D" id="2.20.28.120">
    <property type="entry name" value="Ribosomal protein L33"/>
    <property type="match status" value="1"/>
</dbReference>
<organism evidence="6 7">
    <name type="scientific">Sandaracinus amylolyticus</name>
    <dbReference type="NCBI Taxonomy" id="927083"/>
    <lineage>
        <taxon>Bacteria</taxon>
        <taxon>Pseudomonadati</taxon>
        <taxon>Myxococcota</taxon>
        <taxon>Polyangia</taxon>
        <taxon>Polyangiales</taxon>
        <taxon>Sandaracinaceae</taxon>
        <taxon>Sandaracinus</taxon>
    </lineage>
</organism>
<accession>A0A0F6YHD7</accession>
<protein>
    <recommendedName>
        <fullName evidence="4 5">Large ribosomal subunit protein bL33</fullName>
    </recommendedName>
</protein>
<dbReference type="Pfam" id="PF00471">
    <property type="entry name" value="Ribosomal_L33"/>
    <property type="match status" value="1"/>
</dbReference>
<keyword evidence="3 5" id="KW-0687">Ribonucleoprotein</keyword>
<keyword evidence="7" id="KW-1185">Reference proteome</keyword>
<dbReference type="HAMAP" id="MF_00294">
    <property type="entry name" value="Ribosomal_bL33"/>
    <property type="match status" value="1"/>
</dbReference>
<dbReference type="PROSITE" id="PS00582">
    <property type="entry name" value="RIBOSOMAL_L33"/>
    <property type="match status" value="1"/>
</dbReference>
<dbReference type="PANTHER" id="PTHR43168">
    <property type="entry name" value="50S RIBOSOMAL PROTEIN L33, CHLOROPLASTIC"/>
    <property type="match status" value="1"/>
</dbReference>
<dbReference type="NCBIfam" id="TIGR01023">
    <property type="entry name" value="rpmG_bact"/>
    <property type="match status" value="1"/>
</dbReference>
<dbReference type="NCBIfam" id="NF001860">
    <property type="entry name" value="PRK00595.1"/>
    <property type="match status" value="1"/>
</dbReference>
<evidence type="ECO:0000256" key="1">
    <source>
        <dbReference type="ARBA" id="ARBA00007596"/>
    </source>
</evidence>
<dbReference type="STRING" id="927083.DB32_002702"/>
<evidence type="ECO:0000313" key="6">
    <source>
        <dbReference type="EMBL" id="AKF05553.1"/>
    </source>
</evidence>
<dbReference type="NCBIfam" id="NF001764">
    <property type="entry name" value="PRK00504.1"/>
    <property type="match status" value="1"/>
</dbReference>
<name>A0A0F6YHD7_9BACT</name>
<dbReference type="InterPro" id="IPR001705">
    <property type="entry name" value="Ribosomal_bL33"/>
</dbReference>
<dbReference type="KEGG" id="samy:DB32_002702"/>
<dbReference type="InterPro" id="IPR011332">
    <property type="entry name" value="Ribosomal_zn-bd"/>
</dbReference>
<keyword evidence="2 5" id="KW-0689">Ribosomal protein</keyword>
<dbReference type="SUPFAM" id="SSF57829">
    <property type="entry name" value="Zn-binding ribosomal proteins"/>
    <property type="match status" value="1"/>
</dbReference>
<dbReference type="GO" id="GO:0005737">
    <property type="term" value="C:cytoplasm"/>
    <property type="evidence" value="ECO:0007669"/>
    <property type="project" value="UniProtKB-ARBA"/>
</dbReference>
<evidence type="ECO:0000313" key="7">
    <source>
        <dbReference type="Proteomes" id="UP000034883"/>
    </source>
</evidence>
<gene>
    <name evidence="5" type="primary">rpmG</name>
    <name evidence="6" type="ORF">DB32_002702</name>
</gene>